<dbReference type="InterPro" id="IPR053163">
    <property type="entry name" value="HTH-type_regulator_Rgg"/>
</dbReference>
<accession>A0AAE4NPQ3</accession>
<dbReference type="InterPro" id="IPR011990">
    <property type="entry name" value="TPR-like_helical_dom_sf"/>
</dbReference>
<dbReference type="CDD" id="cd00093">
    <property type="entry name" value="HTH_XRE"/>
    <property type="match status" value="1"/>
</dbReference>
<dbReference type="PANTHER" id="PTHR37038:SF12">
    <property type="entry name" value="TRANSCRIPTIONAL REGULATOR"/>
    <property type="match status" value="1"/>
</dbReference>
<dbReference type="PROSITE" id="PS50943">
    <property type="entry name" value="HTH_CROC1"/>
    <property type="match status" value="1"/>
</dbReference>
<reference evidence="2" key="1">
    <citation type="submission" date="2023-10" db="EMBL/GenBank/DDBJ databases">
        <title>Production of high quality cheese from raw caw milk (raw cheese).</title>
        <authorList>
            <person name="Samouris G."/>
        </authorList>
    </citation>
    <scope>NUCLEOTIDE SEQUENCE</scope>
    <source>
        <strain evidence="2">M17-3</strain>
    </source>
</reference>
<dbReference type="InterPro" id="IPR001387">
    <property type="entry name" value="Cro/C1-type_HTH"/>
</dbReference>
<dbReference type="InterPro" id="IPR010982">
    <property type="entry name" value="Lambda_DNA-bd_dom_sf"/>
</dbReference>
<feature type="domain" description="HTH cro/C1-type" evidence="1">
    <location>
        <begin position="9"/>
        <end position="62"/>
    </location>
</feature>
<dbReference type="AlphaFoldDB" id="A0AAE4NPQ3"/>
<dbReference type="NCBIfam" id="TIGR01716">
    <property type="entry name" value="RGG_Cterm"/>
    <property type="match status" value="1"/>
</dbReference>
<dbReference type="Pfam" id="PF01381">
    <property type="entry name" value="HTH_3"/>
    <property type="match status" value="1"/>
</dbReference>
<dbReference type="RefSeq" id="WP_317058844.1">
    <property type="nucleotide sequence ID" value="NZ_JAWHVL010000002.1"/>
</dbReference>
<comment type="caution">
    <text evidence="2">The sequence shown here is derived from an EMBL/GenBank/DDBJ whole genome shotgun (WGS) entry which is preliminary data.</text>
</comment>
<dbReference type="Proteomes" id="UP001186047">
    <property type="component" value="Unassembled WGS sequence"/>
</dbReference>
<dbReference type="SMART" id="SM00530">
    <property type="entry name" value="HTH_XRE"/>
    <property type="match status" value="1"/>
</dbReference>
<evidence type="ECO:0000259" key="1">
    <source>
        <dbReference type="PROSITE" id="PS50943"/>
    </source>
</evidence>
<dbReference type="InterPro" id="IPR010057">
    <property type="entry name" value="Transcription_activator_Rgg_C"/>
</dbReference>
<dbReference type="PANTHER" id="PTHR37038">
    <property type="entry name" value="TRANSCRIPTIONAL REGULATOR-RELATED"/>
    <property type="match status" value="1"/>
</dbReference>
<organism evidence="2 3">
    <name type="scientific">Lactococcus lactis</name>
    <dbReference type="NCBI Taxonomy" id="1358"/>
    <lineage>
        <taxon>Bacteria</taxon>
        <taxon>Bacillati</taxon>
        <taxon>Bacillota</taxon>
        <taxon>Bacilli</taxon>
        <taxon>Lactobacillales</taxon>
        <taxon>Streptococcaceae</taxon>
        <taxon>Lactococcus</taxon>
    </lineage>
</organism>
<sequence>MNKDIGQIFKKFRKEKGLTLEQASKGVVSTSQLSHFERGAGDITVKKFFLLLENISISEIEFSQILRDYQQDKDRILFQMIGKFEESGDIDGLVNLYNNEQYMYLESSNKQKLLNSIAIKSVLLRYGKFNKLTSMEIEVLEDYFYKIEVWSKINIKIFSLCLLELDSNTICFYLDDILDQKVINNQDLEYIELIAVALRNTIYVLTERHKFSSAQLYMKKFREMIPKEFGLGLRVSYAIQEANLFEKLGEIDKAITIFQNIINCYESFDMKDRIDILKDELKKLRKKS</sequence>
<dbReference type="SUPFAM" id="SSF47413">
    <property type="entry name" value="lambda repressor-like DNA-binding domains"/>
    <property type="match status" value="1"/>
</dbReference>
<proteinExistence type="predicted"/>
<dbReference type="GO" id="GO:0003677">
    <property type="term" value="F:DNA binding"/>
    <property type="evidence" value="ECO:0007669"/>
    <property type="project" value="InterPro"/>
</dbReference>
<dbReference type="EMBL" id="JAWHVL010000002">
    <property type="protein sequence ID" value="MDV2631396.1"/>
    <property type="molecule type" value="Genomic_DNA"/>
</dbReference>
<evidence type="ECO:0000313" key="3">
    <source>
        <dbReference type="Proteomes" id="UP001186047"/>
    </source>
</evidence>
<gene>
    <name evidence="2" type="ORF">RZO31_00705</name>
</gene>
<protein>
    <submittedName>
        <fullName evidence="2">Helix-turn-helix domain-containing protein</fullName>
    </submittedName>
</protein>
<evidence type="ECO:0000313" key="2">
    <source>
        <dbReference type="EMBL" id="MDV2631396.1"/>
    </source>
</evidence>
<dbReference type="Pfam" id="PF21259">
    <property type="entry name" value="Rgg_C"/>
    <property type="match status" value="1"/>
</dbReference>
<name>A0AAE4NPQ3_9LACT</name>
<dbReference type="Gene3D" id="1.25.40.10">
    <property type="entry name" value="Tetratricopeptide repeat domain"/>
    <property type="match status" value="1"/>
</dbReference>